<dbReference type="PANTHER" id="PTHR12570:SF9">
    <property type="entry name" value="MAGNESIUM TRANSPORTER NIPA8-RELATED"/>
    <property type="match status" value="1"/>
</dbReference>
<feature type="transmembrane region" description="Helical" evidence="5">
    <location>
        <begin position="53"/>
        <end position="73"/>
    </location>
</feature>
<evidence type="ECO:0000256" key="3">
    <source>
        <dbReference type="ARBA" id="ARBA00022989"/>
    </source>
</evidence>
<evidence type="ECO:0000313" key="7">
    <source>
        <dbReference type="Proteomes" id="UP000649617"/>
    </source>
</evidence>
<feature type="transmembrane region" description="Helical" evidence="5">
    <location>
        <begin position="279"/>
        <end position="301"/>
    </location>
</feature>
<comment type="caution">
    <text evidence="6">The sequence shown here is derived from an EMBL/GenBank/DDBJ whole genome shotgun (WGS) entry which is preliminary data.</text>
</comment>
<dbReference type="GO" id="GO:0016020">
    <property type="term" value="C:membrane"/>
    <property type="evidence" value="ECO:0007669"/>
    <property type="project" value="UniProtKB-SubCell"/>
</dbReference>
<dbReference type="GO" id="GO:0015095">
    <property type="term" value="F:magnesium ion transmembrane transporter activity"/>
    <property type="evidence" value="ECO:0007669"/>
    <property type="project" value="InterPro"/>
</dbReference>
<evidence type="ECO:0000256" key="1">
    <source>
        <dbReference type="ARBA" id="ARBA00004141"/>
    </source>
</evidence>
<keyword evidence="4 5" id="KW-0472">Membrane</keyword>
<reference evidence="6" key="1">
    <citation type="submission" date="2021-02" db="EMBL/GenBank/DDBJ databases">
        <authorList>
            <person name="Dougan E. K."/>
            <person name="Rhodes N."/>
            <person name="Thang M."/>
            <person name="Chan C."/>
        </authorList>
    </citation>
    <scope>NUCLEOTIDE SEQUENCE</scope>
</reference>
<proteinExistence type="predicted"/>
<evidence type="ECO:0000256" key="5">
    <source>
        <dbReference type="SAM" id="Phobius"/>
    </source>
</evidence>
<name>A0A812Y3T3_SYMPI</name>
<dbReference type="Proteomes" id="UP000649617">
    <property type="component" value="Unassembled WGS sequence"/>
</dbReference>
<feature type="transmembrane region" description="Helical" evidence="5">
    <location>
        <begin position="249"/>
        <end position="273"/>
    </location>
</feature>
<dbReference type="InterPro" id="IPR008521">
    <property type="entry name" value="Mg_trans_NIPA"/>
</dbReference>
<evidence type="ECO:0000256" key="2">
    <source>
        <dbReference type="ARBA" id="ARBA00022692"/>
    </source>
</evidence>
<dbReference type="SUPFAM" id="SSF103481">
    <property type="entry name" value="Multidrug resistance efflux transporter EmrE"/>
    <property type="match status" value="1"/>
</dbReference>
<dbReference type="AlphaFoldDB" id="A0A812Y3T3"/>
<keyword evidence="7" id="KW-1185">Reference proteome</keyword>
<evidence type="ECO:0000313" key="6">
    <source>
        <dbReference type="EMBL" id="CAE7761872.1"/>
    </source>
</evidence>
<feature type="transmembrane region" description="Helical" evidence="5">
    <location>
        <begin position="85"/>
        <end position="105"/>
    </location>
</feature>
<evidence type="ECO:0000256" key="4">
    <source>
        <dbReference type="ARBA" id="ARBA00023136"/>
    </source>
</evidence>
<dbReference type="InterPro" id="IPR037185">
    <property type="entry name" value="EmrE-like"/>
</dbReference>
<feature type="transmembrane region" description="Helical" evidence="5">
    <location>
        <begin position="152"/>
        <end position="170"/>
    </location>
</feature>
<sequence length="459" mass="49813">MSTSEMPTDGEEEQVLTGLWYVGIGLEIISSMCGTAGKIFVRLSTIHEKKHPMFSKFLFRVGLLTNTIIGPLIDVSAYSFAPQSLVAPFGGLDVVWNALLAPFILKEKLTRHRAVGSALVMMGSIGSAAFGNQKDPIYTLEYIEDTMVNLRVLIYFLVFISWYLFNQFYLMRWPTGSFIKGLSYGWTAGSLAGNMWCTKIAIELVQTSIALGDPEPWKTWIPYAALLGAAFFAIVNAYFLTKGLQHYEAFFMITTVEGSMILSASLSGAIVLLDVRHLEVWRICMYSLCVLLVICGMITVFKGEASSKSSLMSGNASIADSDMKDKAEKAVAIPTVPPSPQGSTSSYTVGRVHVGVPPSPTTSTASDKEGNGRLRAISSEDIENGIVVIHDRAPHPPTIAESEEDCIRLDHPPPGKKQKHVPDLVIGAAQLTQATDADTIPLKGPAEGLTLTDDGLIKL</sequence>
<comment type="subcellular location">
    <subcellularLocation>
        <location evidence="1">Membrane</location>
        <topology evidence="1">Multi-pass membrane protein</topology>
    </subcellularLocation>
</comment>
<dbReference type="Gene3D" id="1.10.3730.20">
    <property type="match status" value="1"/>
</dbReference>
<keyword evidence="2 5" id="KW-0812">Transmembrane</keyword>
<feature type="transmembrane region" description="Helical" evidence="5">
    <location>
        <begin position="20"/>
        <end position="41"/>
    </location>
</feature>
<dbReference type="OrthoDB" id="165382at2759"/>
<accession>A0A812Y3T3</accession>
<feature type="transmembrane region" description="Helical" evidence="5">
    <location>
        <begin position="114"/>
        <end position="132"/>
    </location>
</feature>
<organism evidence="6 7">
    <name type="scientific">Symbiodinium pilosum</name>
    <name type="common">Dinoflagellate</name>
    <dbReference type="NCBI Taxonomy" id="2952"/>
    <lineage>
        <taxon>Eukaryota</taxon>
        <taxon>Sar</taxon>
        <taxon>Alveolata</taxon>
        <taxon>Dinophyceae</taxon>
        <taxon>Suessiales</taxon>
        <taxon>Symbiodiniaceae</taxon>
        <taxon>Symbiodinium</taxon>
    </lineage>
</organism>
<gene>
    <name evidence="6" type="ORF">SPIL2461_LOCUS22245</name>
</gene>
<dbReference type="EMBL" id="CAJNIZ010047082">
    <property type="protein sequence ID" value="CAE7761872.1"/>
    <property type="molecule type" value="Genomic_DNA"/>
</dbReference>
<feature type="transmembrane region" description="Helical" evidence="5">
    <location>
        <begin position="221"/>
        <end position="240"/>
    </location>
</feature>
<keyword evidence="3 5" id="KW-1133">Transmembrane helix</keyword>
<protein>
    <submittedName>
        <fullName evidence="6">Uncharacterized protein</fullName>
    </submittedName>
</protein>
<dbReference type="PANTHER" id="PTHR12570">
    <property type="match status" value="1"/>
</dbReference>
<dbReference type="Pfam" id="PF05653">
    <property type="entry name" value="Mg_trans_NIPA"/>
    <property type="match status" value="1"/>
</dbReference>